<dbReference type="AlphaFoldDB" id="A0A8D8R6M2"/>
<evidence type="ECO:0000313" key="1">
    <source>
        <dbReference type="EMBL" id="CAG6645414.1"/>
    </source>
</evidence>
<reference evidence="1" key="1">
    <citation type="submission" date="2021-05" db="EMBL/GenBank/DDBJ databases">
        <authorList>
            <person name="Alioto T."/>
            <person name="Alioto T."/>
            <person name="Gomez Garrido J."/>
        </authorList>
    </citation>
    <scope>NUCLEOTIDE SEQUENCE</scope>
</reference>
<accession>A0A8D8R6M2</accession>
<organism evidence="1">
    <name type="scientific">Cacopsylla melanoneura</name>
    <dbReference type="NCBI Taxonomy" id="428564"/>
    <lineage>
        <taxon>Eukaryota</taxon>
        <taxon>Metazoa</taxon>
        <taxon>Ecdysozoa</taxon>
        <taxon>Arthropoda</taxon>
        <taxon>Hexapoda</taxon>
        <taxon>Insecta</taxon>
        <taxon>Pterygota</taxon>
        <taxon>Neoptera</taxon>
        <taxon>Paraneoptera</taxon>
        <taxon>Hemiptera</taxon>
        <taxon>Sternorrhyncha</taxon>
        <taxon>Psylloidea</taxon>
        <taxon>Psyllidae</taxon>
        <taxon>Psyllinae</taxon>
        <taxon>Cacopsylla</taxon>
    </lineage>
</organism>
<protein>
    <submittedName>
        <fullName evidence="1">Uncharacterized protein</fullName>
    </submittedName>
</protein>
<sequence length="120" mass="13613">MFPFPLRAPFKATVPGDCFVIYILWTFLSSDLSDLVLIRTNITISSNQIPRLFVGSIINGQTSFVLLKVSRAGFVLITTMGICNYLPSRLCVLYIDYSLYCIETKSTKLYQEYNGMMKCV</sequence>
<proteinExistence type="predicted"/>
<name>A0A8D8R6M2_9HEMI</name>
<dbReference type="EMBL" id="HBUF01136802">
    <property type="protein sequence ID" value="CAG6645414.1"/>
    <property type="molecule type" value="Transcribed_RNA"/>
</dbReference>